<evidence type="ECO:0008006" key="4">
    <source>
        <dbReference type="Google" id="ProtNLM"/>
    </source>
</evidence>
<dbReference type="GeneID" id="7199214"/>
<evidence type="ECO:0000256" key="1">
    <source>
        <dbReference type="SAM" id="Phobius"/>
    </source>
</evidence>
<keyword evidence="1" id="KW-0812">Transmembrane</keyword>
<dbReference type="KEGG" id="pti:PHATRDRAFT_41359"/>
<dbReference type="OrthoDB" id="197892at2759"/>
<dbReference type="InParanoid" id="B7GE08"/>
<feature type="transmembrane region" description="Helical" evidence="1">
    <location>
        <begin position="620"/>
        <end position="639"/>
    </location>
</feature>
<dbReference type="eggNOG" id="KOG3627">
    <property type="taxonomic scope" value="Eukaryota"/>
</dbReference>
<dbReference type="GO" id="GO:0005886">
    <property type="term" value="C:plasma membrane"/>
    <property type="evidence" value="ECO:0007669"/>
    <property type="project" value="TreeGrafter"/>
</dbReference>
<reference evidence="2 3" key="1">
    <citation type="journal article" date="2008" name="Nature">
        <title>The Phaeodactylum genome reveals the evolutionary history of diatom genomes.</title>
        <authorList>
            <person name="Bowler C."/>
            <person name="Allen A.E."/>
            <person name="Badger J.H."/>
            <person name="Grimwood J."/>
            <person name="Jabbari K."/>
            <person name="Kuo A."/>
            <person name="Maheswari U."/>
            <person name="Martens C."/>
            <person name="Maumus F."/>
            <person name="Otillar R.P."/>
            <person name="Rayko E."/>
            <person name="Salamov A."/>
            <person name="Vandepoele K."/>
            <person name="Beszteri B."/>
            <person name="Gruber A."/>
            <person name="Heijde M."/>
            <person name="Katinka M."/>
            <person name="Mock T."/>
            <person name="Valentin K."/>
            <person name="Verret F."/>
            <person name="Berges J.A."/>
            <person name="Brownlee C."/>
            <person name="Cadoret J.P."/>
            <person name="Chiovitti A."/>
            <person name="Choi C.J."/>
            <person name="Coesel S."/>
            <person name="De Martino A."/>
            <person name="Detter J.C."/>
            <person name="Durkin C."/>
            <person name="Falciatore A."/>
            <person name="Fournet J."/>
            <person name="Haruta M."/>
            <person name="Huysman M.J."/>
            <person name="Jenkins B.D."/>
            <person name="Jiroutova K."/>
            <person name="Jorgensen R.E."/>
            <person name="Joubert Y."/>
            <person name="Kaplan A."/>
            <person name="Kroger N."/>
            <person name="Kroth P.G."/>
            <person name="La Roche J."/>
            <person name="Lindquist E."/>
            <person name="Lommer M."/>
            <person name="Martin-Jezequel V."/>
            <person name="Lopez P.J."/>
            <person name="Lucas S."/>
            <person name="Mangogna M."/>
            <person name="McGinnis K."/>
            <person name="Medlin L.K."/>
            <person name="Montsant A."/>
            <person name="Oudot-Le Secq M.P."/>
            <person name="Napoli C."/>
            <person name="Obornik M."/>
            <person name="Parker M.S."/>
            <person name="Petit J.L."/>
            <person name="Porcel B.M."/>
            <person name="Poulsen N."/>
            <person name="Robison M."/>
            <person name="Rychlewski L."/>
            <person name="Rynearson T.A."/>
            <person name="Schmutz J."/>
            <person name="Shapiro H."/>
            <person name="Siaut M."/>
            <person name="Stanley M."/>
            <person name="Sussman M.R."/>
            <person name="Taylor A.R."/>
            <person name="Vardi A."/>
            <person name="von Dassow P."/>
            <person name="Vyverman W."/>
            <person name="Willis A."/>
            <person name="Wyrwicz L.S."/>
            <person name="Rokhsar D.S."/>
            <person name="Weissenbach J."/>
            <person name="Armbrust E.V."/>
            <person name="Green B.R."/>
            <person name="Van de Peer Y."/>
            <person name="Grigoriev I.V."/>
        </authorList>
    </citation>
    <scope>NUCLEOTIDE SEQUENCE [LARGE SCALE GENOMIC DNA]</scope>
    <source>
        <strain evidence="2 3">CCAP 1055/1</strain>
    </source>
</reference>
<feature type="transmembrane region" description="Helical" evidence="1">
    <location>
        <begin position="780"/>
        <end position="804"/>
    </location>
</feature>
<gene>
    <name evidence="2" type="ORF">PHATRDRAFT_41359</name>
</gene>
<dbReference type="PaxDb" id="2850-Phatr41359"/>
<feature type="transmembrane region" description="Helical" evidence="1">
    <location>
        <begin position="830"/>
        <end position="847"/>
    </location>
</feature>
<feature type="transmembrane region" description="Helical" evidence="1">
    <location>
        <begin position="687"/>
        <end position="705"/>
    </location>
</feature>
<evidence type="ECO:0000313" key="3">
    <source>
        <dbReference type="Proteomes" id="UP000000759"/>
    </source>
</evidence>
<dbReference type="HOGENOM" id="CLU_287953_0_0_1"/>
<evidence type="ECO:0000313" key="2">
    <source>
        <dbReference type="EMBL" id="EEC43169.1"/>
    </source>
</evidence>
<dbReference type="Proteomes" id="UP000000759">
    <property type="component" value="Chromosome 29"/>
</dbReference>
<dbReference type="RefSeq" id="XP_002185300.1">
    <property type="nucleotide sequence ID" value="XM_002185264.1"/>
</dbReference>
<feature type="transmembrane region" description="Helical" evidence="1">
    <location>
        <begin position="938"/>
        <end position="959"/>
    </location>
</feature>
<sequence>MTKDAPSHTVSAAEAAVNKTHFRNNTAKHASVDADAVSHVSNLTADDASTVVSFSDRVTSSIGSVLGQAKRILEGEAPILEDETDGDEVAESPSNLVVTLEQEIGKSRSARSLGEDNNKGESVSTARMRVAKDFLRDERSEMTFSRRIALALSHKSWYNPRAKEEPEFAPNEIETPEASTRIDSQHSMPVLPVGGPNIEAYPFTHSRRENPSLGKAWAYFEHVAMPRYVVEAKLDQRRKNILHRIVRKFQKADKQLQRAEPGEKYLPTKLYGPICTPHKQLGDWGLGFGLYFSTLRAITVLTFCAGLLNIPNLIYFSSESYSSGQDGVIPLLQGSAICTDTRWVPCPNCTSGDFEATRFAYGTNDAGLNVTFVLRNTCEGATIEQGFTNYASLMLIMLGTVFLNRYLKRMEVAFDEDEQTAQDYSIVIGNPPGDATDPDEWRIFFHDCFDGAKVTALTVAVDNDLLVRSLVERREKLREIEMMVEPGTSLDTLTLAGIAAKQERERSVWGRWKSMIIPGIPELFSRTVVLTAKVQGLAQQDYPATNVFVTFETEADQRRVLSALSVGSWDVQRNRQSAIADPKHLFRSELVLSVHEPDEPNTVRWQDLNEKFKDRLKQQCLTTLCTLTAIILIAFVIFLVNEQSITFSAFAIAIFNSIFPLFAKLLTGMEAHSSEGGKQRSLYFKIAVFRWVNTAVVITIITPFTSTLTDGGLVNQIYALFFAEIVTTNAIQLLDPVGHFQRHFLAPRAKTQDAMNLCMQGQQVELAERYTNMTKVLFLALWYCAIFPGAFFLCSFALLINYFTDRFSLMRTWKRAPQLGGKISSFSRRYFFSLSIVAMALVSSYYWSAFPFDNVCSTELPVNTSFVGVWNITGFAKNDEKEPTFQLSLVEDADTSFFFCVQDFFRYEAEEQAFPFIPKFQRSGEEWMTSDQETLTAVYGWTVVAVAALVLLKFIHGWFSSIMKMFRGTYKPCGDDQTINFSDVPSISAYVPQVELTKILWIGVTRTDL</sequence>
<keyword evidence="1" id="KW-1133">Transmembrane helix</keyword>
<feature type="transmembrane region" description="Helical" evidence="1">
    <location>
        <begin position="387"/>
        <end position="407"/>
    </location>
</feature>
<dbReference type="GO" id="GO:0005227">
    <property type="term" value="F:calcium-activated cation channel activity"/>
    <property type="evidence" value="ECO:0007669"/>
    <property type="project" value="InterPro"/>
</dbReference>
<dbReference type="STRING" id="556484.B7GE08"/>
<name>B7GE08_PHATC</name>
<keyword evidence="1" id="KW-0472">Membrane</keyword>
<protein>
    <recommendedName>
        <fullName evidence="4">CSC1/OSCA1-like cytosolic domain-containing protein</fullName>
    </recommendedName>
</protein>
<keyword evidence="3" id="KW-1185">Reference proteome</keyword>
<dbReference type="PANTHER" id="PTHR13018:SF5">
    <property type="entry name" value="RE44586P"/>
    <property type="match status" value="1"/>
</dbReference>
<reference evidence="3" key="2">
    <citation type="submission" date="2008-08" db="EMBL/GenBank/DDBJ databases">
        <authorList>
            <consortium name="Diatom Consortium"/>
            <person name="Grigoriev I."/>
            <person name="Grimwood J."/>
            <person name="Kuo A."/>
            <person name="Otillar R.P."/>
            <person name="Salamov A."/>
            <person name="Detter J.C."/>
            <person name="Lindquist E."/>
            <person name="Shapiro H."/>
            <person name="Lucas S."/>
            <person name="Glavina del Rio T."/>
            <person name="Pitluck S."/>
            <person name="Rokhsar D."/>
            <person name="Bowler C."/>
        </authorList>
    </citation>
    <scope>GENOME REANNOTATION</scope>
    <source>
        <strain evidence="3">CCAP 1055/1</strain>
    </source>
</reference>
<dbReference type="EMBL" id="CM000631">
    <property type="protein sequence ID" value="EEC43169.1"/>
    <property type="molecule type" value="Genomic_DNA"/>
</dbReference>
<organism evidence="2 3">
    <name type="scientific">Phaeodactylum tricornutum (strain CCAP 1055/1)</name>
    <dbReference type="NCBI Taxonomy" id="556484"/>
    <lineage>
        <taxon>Eukaryota</taxon>
        <taxon>Sar</taxon>
        <taxon>Stramenopiles</taxon>
        <taxon>Ochrophyta</taxon>
        <taxon>Bacillariophyta</taxon>
        <taxon>Bacillariophyceae</taxon>
        <taxon>Bacillariophycidae</taxon>
        <taxon>Naviculales</taxon>
        <taxon>Phaeodactylaceae</taxon>
        <taxon>Phaeodactylum</taxon>
    </lineage>
</organism>
<dbReference type="PANTHER" id="PTHR13018">
    <property type="entry name" value="PROBABLE MEMBRANE PROTEIN DUF221-RELATED"/>
    <property type="match status" value="1"/>
</dbReference>
<proteinExistence type="predicted"/>
<accession>B7GE08</accession>
<feature type="transmembrane region" description="Helical" evidence="1">
    <location>
        <begin position="645"/>
        <end position="666"/>
    </location>
</feature>
<dbReference type="AlphaFoldDB" id="B7GE08"/>
<dbReference type="InterPro" id="IPR045122">
    <property type="entry name" value="Csc1-like"/>
</dbReference>